<feature type="transmembrane region" description="Helical" evidence="1">
    <location>
        <begin position="10"/>
        <end position="28"/>
    </location>
</feature>
<accession>A0ABW5IMR9</accession>
<organism evidence="2 3">
    <name type="scientific">Pontibacter locisalis</name>
    <dbReference type="NCBI Taxonomy" id="1719035"/>
    <lineage>
        <taxon>Bacteria</taxon>
        <taxon>Pseudomonadati</taxon>
        <taxon>Bacteroidota</taxon>
        <taxon>Cytophagia</taxon>
        <taxon>Cytophagales</taxon>
        <taxon>Hymenobacteraceae</taxon>
        <taxon>Pontibacter</taxon>
    </lineage>
</organism>
<evidence type="ECO:0008006" key="4">
    <source>
        <dbReference type="Google" id="ProtNLM"/>
    </source>
</evidence>
<gene>
    <name evidence="2" type="ORF">ACFSRY_12120</name>
</gene>
<dbReference type="EMBL" id="JBHULU010000015">
    <property type="protein sequence ID" value="MFD2514613.1"/>
    <property type="molecule type" value="Genomic_DNA"/>
</dbReference>
<evidence type="ECO:0000256" key="1">
    <source>
        <dbReference type="SAM" id="Phobius"/>
    </source>
</evidence>
<reference evidence="3" key="1">
    <citation type="journal article" date="2019" name="Int. J. Syst. Evol. Microbiol.">
        <title>The Global Catalogue of Microorganisms (GCM) 10K type strain sequencing project: providing services to taxonomists for standard genome sequencing and annotation.</title>
        <authorList>
            <consortium name="The Broad Institute Genomics Platform"/>
            <consortium name="The Broad Institute Genome Sequencing Center for Infectious Disease"/>
            <person name="Wu L."/>
            <person name="Ma J."/>
        </authorList>
    </citation>
    <scope>NUCLEOTIDE SEQUENCE [LARGE SCALE GENOMIC DNA]</scope>
    <source>
        <strain evidence="3">KCTC 42498</strain>
    </source>
</reference>
<evidence type="ECO:0000313" key="3">
    <source>
        <dbReference type="Proteomes" id="UP001597544"/>
    </source>
</evidence>
<keyword evidence="1" id="KW-0472">Membrane</keyword>
<dbReference type="RefSeq" id="WP_377507570.1">
    <property type="nucleotide sequence ID" value="NZ_JBHULU010000015.1"/>
</dbReference>
<sequence length="77" mass="8809">MKPRTIDKQLYKLAALLVVVGAVEWTLNFSDSHLGLHLILAGHLIGITAIFIYMKYVNDLERNNQTAKEKSTKFHNR</sequence>
<comment type="caution">
    <text evidence="2">The sequence shown here is derived from an EMBL/GenBank/DDBJ whole genome shotgun (WGS) entry which is preliminary data.</text>
</comment>
<evidence type="ECO:0000313" key="2">
    <source>
        <dbReference type="EMBL" id="MFD2514613.1"/>
    </source>
</evidence>
<keyword evidence="3" id="KW-1185">Reference proteome</keyword>
<proteinExistence type="predicted"/>
<dbReference type="Proteomes" id="UP001597544">
    <property type="component" value="Unassembled WGS sequence"/>
</dbReference>
<feature type="transmembrane region" description="Helical" evidence="1">
    <location>
        <begin position="34"/>
        <end position="54"/>
    </location>
</feature>
<keyword evidence="1" id="KW-0812">Transmembrane</keyword>
<keyword evidence="1" id="KW-1133">Transmembrane helix</keyword>
<name>A0ABW5IMR9_9BACT</name>
<protein>
    <recommendedName>
        <fullName evidence="4">2TM domain-containing protein</fullName>
    </recommendedName>
</protein>